<sequence length="193" mass="21001">MCALIRSPCTGCGFGRAVDCAEFLRSECDPAIKAFRELYSYVTDVFMLRLGNKRATVTCAMCEGYCCSYVAQRRLNIRGRLFDRCKIKSTPNLASVYFTGPIAGPPLSDRSELGLASLRSCVSCLLRSPHGTERCVITAAWKHMTAGCAGECVRRSACWSFMLMAADKAGPGLCDAHLHSWARNPCPPAARAA</sequence>
<organism evidence="1 2">
    <name type="scientific">Iphiclides podalirius</name>
    <name type="common">scarce swallowtail</name>
    <dbReference type="NCBI Taxonomy" id="110791"/>
    <lineage>
        <taxon>Eukaryota</taxon>
        <taxon>Metazoa</taxon>
        <taxon>Ecdysozoa</taxon>
        <taxon>Arthropoda</taxon>
        <taxon>Hexapoda</taxon>
        <taxon>Insecta</taxon>
        <taxon>Pterygota</taxon>
        <taxon>Neoptera</taxon>
        <taxon>Endopterygota</taxon>
        <taxon>Lepidoptera</taxon>
        <taxon>Glossata</taxon>
        <taxon>Ditrysia</taxon>
        <taxon>Papilionoidea</taxon>
        <taxon>Papilionidae</taxon>
        <taxon>Papilioninae</taxon>
        <taxon>Iphiclides</taxon>
    </lineage>
</organism>
<feature type="non-terminal residue" evidence="1">
    <location>
        <position position="1"/>
    </location>
</feature>
<reference evidence="1" key="1">
    <citation type="submission" date="2022-03" db="EMBL/GenBank/DDBJ databases">
        <authorList>
            <person name="Martin H S."/>
        </authorList>
    </citation>
    <scope>NUCLEOTIDE SEQUENCE</scope>
</reference>
<keyword evidence="2" id="KW-1185">Reference proteome</keyword>
<dbReference type="Proteomes" id="UP000837857">
    <property type="component" value="Chromosome 4"/>
</dbReference>
<accession>A0ABN8ITQ9</accession>
<gene>
    <name evidence="1" type="ORF">IPOD504_LOCUS13428</name>
</gene>
<evidence type="ECO:0000313" key="1">
    <source>
        <dbReference type="EMBL" id="CAH2066433.1"/>
    </source>
</evidence>
<evidence type="ECO:0000313" key="2">
    <source>
        <dbReference type="Proteomes" id="UP000837857"/>
    </source>
</evidence>
<proteinExistence type="predicted"/>
<protein>
    <recommendedName>
        <fullName evidence="3">Apple domain-containing protein</fullName>
    </recommendedName>
</protein>
<name>A0ABN8ITQ9_9NEOP</name>
<dbReference type="EMBL" id="OW152816">
    <property type="protein sequence ID" value="CAH2066433.1"/>
    <property type="molecule type" value="Genomic_DNA"/>
</dbReference>
<evidence type="ECO:0008006" key="3">
    <source>
        <dbReference type="Google" id="ProtNLM"/>
    </source>
</evidence>